<evidence type="ECO:0000256" key="4">
    <source>
        <dbReference type="ARBA" id="ARBA00022737"/>
    </source>
</evidence>
<organism evidence="10">
    <name type="scientific">marine sediment metagenome</name>
    <dbReference type="NCBI Taxonomy" id="412755"/>
    <lineage>
        <taxon>unclassified sequences</taxon>
        <taxon>metagenomes</taxon>
        <taxon>ecological metagenomes</taxon>
    </lineage>
</organism>
<evidence type="ECO:0000256" key="1">
    <source>
        <dbReference type="ARBA" id="ARBA00022448"/>
    </source>
</evidence>
<evidence type="ECO:0000256" key="8">
    <source>
        <dbReference type="SAM" id="Coils"/>
    </source>
</evidence>
<dbReference type="InterPro" id="IPR050572">
    <property type="entry name" value="Fe-S_Ferredoxin"/>
</dbReference>
<evidence type="ECO:0000256" key="5">
    <source>
        <dbReference type="ARBA" id="ARBA00022982"/>
    </source>
</evidence>
<dbReference type="Pfam" id="PF00037">
    <property type="entry name" value="Fer4"/>
    <property type="match status" value="2"/>
</dbReference>
<sequence length="91" mass="10243">MIQVDQELCVGCGLCISNCPTGAINLLFNKAYIDHRKCTDCEICISTCPVTAIKKVIVTEVDELKMKIQNLQKKVKLLSRRLDKFATIKNK</sequence>
<gene>
    <name evidence="10" type="ORF">S03H2_41342</name>
</gene>
<keyword evidence="4" id="KW-0677">Repeat</keyword>
<dbReference type="EMBL" id="BARU01025674">
    <property type="protein sequence ID" value="GAH69222.1"/>
    <property type="molecule type" value="Genomic_DNA"/>
</dbReference>
<dbReference type="AlphaFoldDB" id="X1HIB1"/>
<feature type="domain" description="4Fe-4S ferredoxin-type" evidence="9">
    <location>
        <begin position="30"/>
        <end position="58"/>
    </location>
</feature>
<dbReference type="SUPFAM" id="SSF54862">
    <property type="entry name" value="4Fe-4S ferredoxins"/>
    <property type="match status" value="1"/>
</dbReference>
<dbReference type="InterPro" id="IPR017900">
    <property type="entry name" value="4Fe4S_Fe_S_CS"/>
</dbReference>
<keyword evidence="8" id="KW-0175">Coiled coil</keyword>
<keyword evidence="6" id="KW-0408">Iron</keyword>
<evidence type="ECO:0000256" key="2">
    <source>
        <dbReference type="ARBA" id="ARBA00022485"/>
    </source>
</evidence>
<comment type="caution">
    <text evidence="10">The sequence shown here is derived from an EMBL/GenBank/DDBJ whole genome shotgun (WGS) entry which is preliminary data.</text>
</comment>
<evidence type="ECO:0000256" key="6">
    <source>
        <dbReference type="ARBA" id="ARBA00023004"/>
    </source>
</evidence>
<keyword evidence="7" id="KW-0411">Iron-sulfur</keyword>
<protein>
    <recommendedName>
        <fullName evidence="9">4Fe-4S ferredoxin-type domain-containing protein</fullName>
    </recommendedName>
</protein>
<evidence type="ECO:0000313" key="10">
    <source>
        <dbReference type="EMBL" id="GAH69222.1"/>
    </source>
</evidence>
<reference evidence="10" key="1">
    <citation type="journal article" date="2014" name="Front. Microbiol.">
        <title>High frequency of phylogenetically diverse reductive dehalogenase-homologous genes in deep subseafloor sedimentary metagenomes.</title>
        <authorList>
            <person name="Kawai M."/>
            <person name="Futagami T."/>
            <person name="Toyoda A."/>
            <person name="Takaki Y."/>
            <person name="Nishi S."/>
            <person name="Hori S."/>
            <person name="Arai W."/>
            <person name="Tsubouchi T."/>
            <person name="Morono Y."/>
            <person name="Uchiyama I."/>
            <person name="Ito T."/>
            <person name="Fujiyama A."/>
            <person name="Inagaki F."/>
            <person name="Takami H."/>
        </authorList>
    </citation>
    <scope>NUCLEOTIDE SEQUENCE</scope>
    <source>
        <strain evidence="10">Expedition CK06-06</strain>
    </source>
</reference>
<evidence type="ECO:0000259" key="9">
    <source>
        <dbReference type="PROSITE" id="PS51379"/>
    </source>
</evidence>
<dbReference type="InterPro" id="IPR017896">
    <property type="entry name" value="4Fe4S_Fe-S-bd"/>
</dbReference>
<dbReference type="Gene3D" id="3.30.70.20">
    <property type="match status" value="2"/>
</dbReference>
<dbReference type="PANTHER" id="PTHR43687:SF6">
    <property type="entry name" value="L-ASPARTATE SEMIALDEHYDE SULFURTRANSFERASE IRON-SULFUR SUBUNIT"/>
    <property type="match status" value="1"/>
</dbReference>
<dbReference type="GO" id="GO:0046872">
    <property type="term" value="F:metal ion binding"/>
    <property type="evidence" value="ECO:0007669"/>
    <property type="project" value="UniProtKB-KW"/>
</dbReference>
<name>X1HIB1_9ZZZZ</name>
<dbReference type="PANTHER" id="PTHR43687">
    <property type="entry name" value="ADENYLYLSULFATE REDUCTASE, BETA SUBUNIT"/>
    <property type="match status" value="1"/>
</dbReference>
<keyword evidence="3" id="KW-0479">Metal-binding</keyword>
<keyword evidence="5" id="KW-0249">Electron transport</keyword>
<keyword evidence="1" id="KW-0813">Transport</keyword>
<proteinExistence type="predicted"/>
<feature type="domain" description="4Fe-4S ferredoxin-type" evidence="9">
    <location>
        <begin position="1"/>
        <end position="29"/>
    </location>
</feature>
<feature type="coiled-coil region" evidence="8">
    <location>
        <begin position="54"/>
        <end position="88"/>
    </location>
</feature>
<evidence type="ECO:0000256" key="3">
    <source>
        <dbReference type="ARBA" id="ARBA00022723"/>
    </source>
</evidence>
<accession>X1HIB1</accession>
<evidence type="ECO:0000256" key="7">
    <source>
        <dbReference type="ARBA" id="ARBA00023014"/>
    </source>
</evidence>
<dbReference type="PROSITE" id="PS00198">
    <property type="entry name" value="4FE4S_FER_1"/>
    <property type="match status" value="2"/>
</dbReference>
<dbReference type="PROSITE" id="PS51379">
    <property type="entry name" value="4FE4S_FER_2"/>
    <property type="match status" value="2"/>
</dbReference>
<dbReference type="GO" id="GO:0051539">
    <property type="term" value="F:4 iron, 4 sulfur cluster binding"/>
    <property type="evidence" value="ECO:0007669"/>
    <property type="project" value="UniProtKB-KW"/>
</dbReference>
<keyword evidence="2" id="KW-0004">4Fe-4S</keyword>